<dbReference type="PANTHER" id="PTHR11533">
    <property type="entry name" value="PROTEASE M1 ZINC METALLOPROTEASE"/>
    <property type="match status" value="1"/>
</dbReference>
<evidence type="ECO:0000256" key="1">
    <source>
        <dbReference type="ARBA" id="ARBA00010136"/>
    </source>
</evidence>
<comment type="caution">
    <text evidence="5">The sequence shown here is derived from an EMBL/GenBank/DDBJ whole genome shotgun (WGS) entry which is preliminary data.</text>
</comment>
<reference evidence="5 6" key="1">
    <citation type="submission" date="2024-06" db="EMBL/GenBank/DDBJ databases">
        <title>A chromosome-level genome assembly of beet webworm, Loxostege sticticalis.</title>
        <authorList>
            <person name="Zhang Y."/>
        </authorList>
    </citation>
    <scope>NUCLEOTIDE SEQUENCE [LARGE SCALE GENOMIC DNA]</scope>
    <source>
        <strain evidence="5">AQ028</strain>
        <tissue evidence="5">Male pupae</tissue>
    </source>
</reference>
<dbReference type="InterPro" id="IPR024571">
    <property type="entry name" value="ERAP1-like_C_dom"/>
</dbReference>
<comment type="similarity">
    <text evidence="1">Belongs to the peptidase M1 family.</text>
</comment>
<gene>
    <name evidence="5" type="ORF">ABMA28_001149</name>
</gene>
<dbReference type="AlphaFoldDB" id="A0ABD0T4U6"/>
<feature type="domain" description="ERAP1-like C-terminal" evidence="3">
    <location>
        <begin position="600"/>
        <end position="918"/>
    </location>
</feature>
<dbReference type="Pfam" id="PF11838">
    <property type="entry name" value="ERAP1_C"/>
    <property type="match status" value="1"/>
</dbReference>
<feature type="chain" id="PRO_5044884517" description="Aminopeptidase" evidence="2">
    <location>
        <begin position="19"/>
        <end position="982"/>
    </location>
</feature>
<evidence type="ECO:0000256" key="2">
    <source>
        <dbReference type="SAM" id="SignalP"/>
    </source>
</evidence>
<sequence>MSLKVIFICSLVLNLTNQLPIAIKNEKLTNIVPELIANVNSERSENVTVSGRTSDRTLVRSAIRPGMIADNYAVELDVDVDGGTYSGRVSVRVNINDPNTLEDEITFHAAGISVDSVEFAVGGSNNFVEANHHQDDEGLLRISTGQTATLYRFMIGFEGNLDPSIGLFSGSYGDGNSYVAMNLHPTNARRVFPCIDELTALATITLSVNGLGDKTIISNTEPENTDNGSPTVFRPLAGPVHLLGMMAHDFATITNPVTGAVHLLARRGITGQENRASIAINSYFNFLNAWTEKNFENIITFQNAMMSVIAVPDVSINWHALTIVGVWEPYILMPNDHAVMQRKIALVEIADAMARQWFGYVIYPQNWIFNWLLTGLGTYSAYEAVRNLQPDPNGEDNDFLDVNAMFLTDVIQESLLYDSYSNNVIQALQPAPDVIGNGPEDERQIRQVIYGLPKYKAPAVMSMISLALGNEERDPVKTAARGLFITSTLEHVNDRHFIDNLETEYGDNGDGLVPDVPEFIGQYTTRTGYPVVRVAYTQGLGVTLIQRHFGFTTPTPQQNFLIPVSFTRSNEPDFDNIYPSFIMDQNSFVHNLDIGEEDDWVIYNIQGRGYYRVCYDPELMSRLIGALDDPERREEIHPLNRATLIDDSLNIARRGGSDLIDYETALPMILTMQHETEYAPWKAFVRSMDFIRKRLVALVEGDEDLDPDIYLRMVQRTVVAVENEIGFSPSIPLAEPAMTSLTRGIVMDHACRSGYQPCIAAAVDWFYSPNAEEDTVNPQIPNDMRPAVYCTMVREDGERARDALNNRLEDENVMYERIVILESLACSPDEEFINGYLERTIADDSPYSVEERVKIFKAIAGASRNNARLAIQFLSREGIVNEVRARYGGDAKLEEILYALAENMVDGGLRDLFREWVQRGSNGLGESEDVANRALNMVNQDMEWVNRDLGTVYDWIDENDATTAALSMFLICLTFALTLFNH</sequence>
<dbReference type="SUPFAM" id="SSF63737">
    <property type="entry name" value="Leukotriene A4 hydrolase N-terminal domain"/>
    <property type="match status" value="1"/>
</dbReference>
<dbReference type="EMBL" id="JBEDNZ010000010">
    <property type="protein sequence ID" value="KAL0833031.1"/>
    <property type="molecule type" value="Genomic_DNA"/>
</dbReference>
<dbReference type="InterPro" id="IPR045357">
    <property type="entry name" value="Aminopeptidase_N-like_N"/>
</dbReference>
<protein>
    <recommendedName>
        <fullName evidence="7">Aminopeptidase</fullName>
    </recommendedName>
</protein>
<accession>A0ABD0T4U6</accession>
<feature type="domain" description="Aminopeptidase N-like N-terminal" evidence="4">
    <location>
        <begin position="70"/>
        <end position="227"/>
    </location>
</feature>
<dbReference type="InterPro" id="IPR027268">
    <property type="entry name" value="Peptidase_M4/M1_CTD_sf"/>
</dbReference>
<dbReference type="Gene3D" id="2.60.40.1730">
    <property type="entry name" value="tricorn interacting facor f3 domain"/>
    <property type="match status" value="1"/>
</dbReference>
<evidence type="ECO:0000259" key="3">
    <source>
        <dbReference type="Pfam" id="PF11838"/>
    </source>
</evidence>
<dbReference type="InterPro" id="IPR050344">
    <property type="entry name" value="Peptidase_M1_aminopeptidases"/>
</dbReference>
<dbReference type="Gene3D" id="1.10.390.10">
    <property type="entry name" value="Neutral Protease Domain 2"/>
    <property type="match status" value="1"/>
</dbReference>
<evidence type="ECO:0008006" key="7">
    <source>
        <dbReference type="Google" id="ProtNLM"/>
    </source>
</evidence>
<evidence type="ECO:0000313" key="5">
    <source>
        <dbReference type="EMBL" id="KAL0833031.1"/>
    </source>
</evidence>
<feature type="signal peptide" evidence="2">
    <location>
        <begin position="1"/>
        <end position="18"/>
    </location>
</feature>
<evidence type="ECO:0000259" key="4">
    <source>
        <dbReference type="Pfam" id="PF17900"/>
    </source>
</evidence>
<dbReference type="Proteomes" id="UP001549921">
    <property type="component" value="Unassembled WGS sequence"/>
</dbReference>
<dbReference type="PANTHER" id="PTHR11533:SF294">
    <property type="entry name" value="THYROTROPIN-RELEASING HORMONE-DEGRADING ECTOENZYME"/>
    <property type="match status" value="1"/>
</dbReference>
<dbReference type="InterPro" id="IPR042097">
    <property type="entry name" value="Aminopeptidase_N-like_N_sf"/>
</dbReference>
<dbReference type="Gene3D" id="1.25.50.20">
    <property type="match status" value="1"/>
</dbReference>
<proteinExistence type="inferred from homology"/>
<evidence type="ECO:0000313" key="6">
    <source>
        <dbReference type="Proteomes" id="UP001549921"/>
    </source>
</evidence>
<organism evidence="5 6">
    <name type="scientific">Loxostege sticticalis</name>
    <name type="common">Beet webworm moth</name>
    <dbReference type="NCBI Taxonomy" id="481309"/>
    <lineage>
        <taxon>Eukaryota</taxon>
        <taxon>Metazoa</taxon>
        <taxon>Ecdysozoa</taxon>
        <taxon>Arthropoda</taxon>
        <taxon>Hexapoda</taxon>
        <taxon>Insecta</taxon>
        <taxon>Pterygota</taxon>
        <taxon>Neoptera</taxon>
        <taxon>Endopterygota</taxon>
        <taxon>Lepidoptera</taxon>
        <taxon>Glossata</taxon>
        <taxon>Ditrysia</taxon>
        <taxon>Pyraloidea</taxon>
        <taxon>Crambidae</taxon>
        <taxon>Pyraustinae</taxon>
        <taxon>Loxostege</taxon>
    </lineage>
</organism>
<dbReference type="SUPFAM" id="SSF55486">
    <property type="entry name" value="Metalloproteases ('zincins'), catalytic domain"/>
    <property type="match status" value="1"/>
</dbReference>
<keyword evidence="2" id="KW-0732">Signal</keyword>
<dbReference type="Gene3D" id="2.60.40.1910">
    <property type="match status" value="1"/>
</dbReference>
<name>A0ABD0T4U6_LOXSC</name>
<dbReference type="Pfam" id="PF17900">
    <property type="entry name" value="Peptidase_M1_N"/>
    <property type="match status" value="1"/>
</dbReference>